<keyword evidence="10" id="KW-1185">Reference proteome</keyword>
<dbReference type="InterPro" id="IPR001951">
    <property type="entry name" value="Histone_H4"/>
</dbReference>
<dbReference type="SMART" id="SM00417">
    <property type="entry name" value="H4"/>
    <property type="match status" value="1"/>
</dbReference>
<dbReference type="GO" id="GO:0046982">
    <property type="term" value="F:protein heterodimerization activity"/>
    <property type="evidence" value="ECO:0007669"/>
    <property type="project" value="InterPro"/>
</dbReference>
<dbReference type="Proteomes" id="UP000799423">
    <property type="component" value="Unassembled WGS sequence"/>
</dbReference>
<dbReference type="PRINTS" id="PR00623">
    <property type="entry name" value="HISTONEH4"/>
</dbReference>
<gene>
    <name evidence="9" type="ORF">T440DRAFT_513804</name>
</gene>
<keyword evidence="5 8" id="KW-0238">DNA-binding</keyword>
<keyword evidence="7 8" id="KW-0544">Nucleosome core</keyword>
<dbReference type="GO" id="GO:0005634">
    <property type="term" value="C:nucleus"/>
    <property type="evidence" value="ECO:0007669"/>
    <property type="project" value="UniProtKB-SubCell"/>
</dbReference>
<name>A0A6A7BJM1_9PLEO</name>
<comment type="subcellular location">
    <subcellularLocation>
        <location evidence="2">Chromosome</location>
    </subcellularLocation>
    <subcellularLocation>
        <location evidence="1">Nucleus</location>
    </subcellularLocation>
</comment>
<comment type="similarity">
    <text evidence="3 8">Belongs to the histone H4 family.</text>
</comment>
<reference evidence="9" key="1">
    <citation type="submission" date="2020-01" db="EMBL/GenBank/DDBJ databases">
        <authorList>
            <consortium name="DOE Joint Genome Institute"/>
            <person name="Haridas S."/>
            <person name="Albert R."/>
            <person name="Binder M."/>
            <person name="Bloem J."/>
            <person name="Labutti K."/>
            <person name="Salamov A."/>
            <person name="Andreopoulos B."/>
            <person name="Baker S.E."/>
            <person name="Barry K."/>
            <person name="Bills G."/>
            <person name="Bluhm B.H."/>
            <person name="Cannon C."/>
            <person name="Castanera R."/>
            <person name="Culley D.E."/>
            <person name="Daum C."/>
            <person name="Ezra D."/>
            <person name="Gonzalez J.B."/>
            <person name="Henrissat B."/>
            <person name="Kuo A."/>
            <person name="Liang C."/>
            <person name="Lipzen A."/>
            <person name="Lutzoni F."/>
            <person name="Magnuson J."/>
            <person name="Mondo S."/>
            <person name="Nolan M."/>
            <person name="Ohm R."/>
            <person name="Pangilinan J."/>
            <person name="Park H.-J."/>
            <person name="Ramirez L."/>
            <person name="Alfaro M."/>
            <person name="Sun H."/>
            <person name="Tritt A."/>
            <person name="Yoshinaga Y."/>
            <person name="Zwiers L.-H."/>
            <person name="Turgeon B.G."/>
            <person name="Goodwin S.B."/>
            <person name="Spatafora J.W."/>
            <person name="Crous P.W."/>
            <person name="Grigoriev I.V."/>
        </authorList>
    </citation>
    <scope>NUCLEOTIDE SEQUENCE</scope>
    <source>
        <strain evidence="9">IPT5</strain>
    </source>
</reference>
<organism evidence="9 10">
    <name type="scientific">Plenodomus tracheiphilus IPT5</name>
    <dbReference type="NCBI Taxonomy" id="1408161"/>
    <lineage>
        <taxon>Eukaryota</taxon>
        <taxon>Fungi</taxon>
        <taxon>Dikarya</taxon>
        <taxon>Ascomycota</taxon>
        <taxon>Pezizomycotina</taxon>
        <taxon>Dothideomycetes</taxon>
        <taxon>Pleosporomycetidae</taxon>
        <taxon>Pleosporales</taxon>
        <taxon>Pleosporineae</taxon>
        <taxon>Leptosphaeriaceae</taxon>
        <taxon>Plenodomus</taxon>
    </lineage>
</organism>
<evidence type="ECO:0000256" key="4">
    <source>
        <dbReference type="ARBA" id="ARBA00022454"/>
    </source>
</evidence>
<accession>A0A6A7BJM1</accession>
<comment type="subunit">
    <text evidence="8">The nucleosome is a histone octamer containing two molecules each of H2A, H2B, H3 and H4 assembled in one H3-H4 heterotetramer and two H2A-H2B heterodimers. The octamer wraps approximately 147 bp of DNA.</text>
</comment>
<dbReference type="GO" id="GO:0030527">
    <property type="term" value="F:structural constituent of chromatin"/>
    <property type="evidence" value="ECO:0007669"/>
    <property type="project" value="InterPro"/>
</dbReference>
<dbReference type="InterPro" id="IPR009072">
    <property type="entry name" value="Histone-fold"/>
</dbReference>
<evidence type="ECO:0000256" key="7">
    <source>
        <dbReference type="ARBA" id="ARBA00023269"/>
    </source>
</evidence>
<dbReference type="GO" id="GO:0000786">
    <property type="term" value="C:nucleosome"/>
    <property type="evidence" value="ECO:0007669"/>
    <property type="project" value="UniProtKB-KW"/>
</dbReference>
<dbReference type="SUPFAM" id="SSF47113">
    <property type="entry name" value="Histone-fold"/>
    <property type="match status" value="1"/>
</dbReference>
<sequence length="162" mass="17112">MANPRPAQFGGMQRFGAAARPGVVRPASSSMAGAGSPQVSRAQQLGLGLGLGKGVGGSGLGAKGSGLKRHTKIRRDTIFGVTKGDIRRLARRGGIKRISAMVYNDIRQALKDRLTSVLKTAIAVVEYSGRKTITVADVIYSLNHQGTPLYYGFDQSIGASRR</sequence>
<proteinExistence type="inferred from homology"/>
<evidence type="ECO:0000256" key="1">
    <source>
        <dbReference type="ARBA" id="ARBA00004123"/>
    </source>
</evidence>
<dbReference type="GO" id="GO:0003677">
    <property type="term" value="F:DNA binding"/>
    <property type="evidence" value="ECO:0007669"/>
    <property type="project" value="UniProtKB-KW"/>
</dbReference>
<evidence type="ECO:0000313" key="10">
    <source>
        <dbReference type="Proteomes" id="UP000799423"/>
    </source>
</evidence>
<dbReference type="PANTHER" id="PTHR10484">
    <property type="entry name" value="HISTONE H4"/>
    <property type="match status" value="1"/>
</dbReference>
<dbReference type="EMBL" id="MU006290">
    <property type="protein sequence ID" value="KAF2855706.1"/>
    <property type="molecule type" value="Genomic_DNA"/>
</dbReference>
<comment type="function">
    <text evidence="8">Core component of nucleosome. Nucleosomes wrap and compact DNA into chromatin, limiting DNA accessibility to the cellular machineries which require DNA as a template. Histones thereby play a central role in transcription regulation, DNA repair, DNA replication and chromosomal stability. DNA accessibility is regulated via a complex set of post-translational modifications of histones, also called histone code, and nucleosome remodeling.</text>
</comment>
<protein>
    <recommendedName>
        <fullName evidence="8">Histone H4</fullName>
    </recommendedName>
</protein>
<evidence type="ECO:0000256" key="3">
    <source>
        <dbReference type="ARBA" id="ARBA00006564"/>
    </source>
</evidence>
<evidence type="ECO:0000256" key="6">
    <source>
        <dbReference type="ARBA" id="ARBA00023242"/>
    </source>
</evidence>
<dbReference type="Gene3D" id="1.10.20.10">
    <property type="entry name" value="Histone, subunit A"/>
    <property type="match status" value="1"/>
</dbReference>
<evidence type="ECO:0000256" key="8">
    <source>
        <dbReference type="RuleBase" id="RU000528"/>
    </source>
</evidence>
<evidence type="ECO:0000313" key="9">
    <source>
        <dbReference type="EMBL" id="KAF2855706.1"/>
    </source>
</evidence>
<evidence type="ECO:0000256" key="2">
    <source>
        <dbReference type="ARBA" id="ARBA00004286"/>
    </source>
</evidence>
<dbReference type="AlphaFoldDB" id="A0A6A7BJM1"/>
<evidence type="ECO:0000256" key="5">
    <source>
        <dbReference type="ARBA" id="ARBA00023125"/>
    </source>
</evidence>
<dbReference type="OrthoDB" id="3919494at2759"/>
<dbReference type="CDD" id="cd22912">
    <property type="entry name" value="HFD_H4"/>
    <property type="match status" value="1"/>
</dbReference>
<keyword evidence="4 8" id="KW-0158">Chromosome</keyword>
<keyword evidence="6 8" id="KW-0539">Nucleus</keyword>